<feature type="domain" description="Aminotransferase class I/classII large" evidence="3">
    <location>
        <begin position="22"/>
        <end position="345"/>
    </location>
</feature>
<evidence type="ECO:0000313" key="4">
    <source>
        <dbReference type="EMBL" id="GFO87476.1"/>
    </source>
</evidence>
<dbReference type="EMBL" id="BLYJ01000005">
    <property type="protein sequence ID" value="GFO87476.1"/>
    <property type="molecule type" value="Genomic_DNA"/>
</dbReference>
<dbReference type="Pfam" id="PF00155">
    <property type="entry name" value="Aminotran_1_2"/>
    <property type="match status" value="1"/>
</dbReference>
<organism evidence="4 5">
    <name type="scientific">Butyricicoccus faecihominis</name>
    <dbReference type="NCBI Taxonomy" id="1712515"/>
    <lineage>
        <taxon>Bacteria</taxon>
        <taxon>Bacillati</taxon>
        <taxon>Bacillota</taxon>
        <taxon>Clostridia</taxon>
        <taxon>Eubacteriales</taxon>
        <taxon>Butyricicoccaceae</taxon>
        <taxon>Butyricicoccus</taxon>
    </lineage>
</organism>
<dbReference type="InterPro" id="IPR015421">
    <property type="entry name" value="PyrdxlP-dep_Trfase_major"/>
</dbReference>
<accession>A0ABQ1DXM5</accession>
<dbReference type="RefSeq" id="WP_188885577.1">
    <property type="nucleotide sequence ID" value="NZ_BLYJ01000005.1"/>
</dbReference>
<gene>
    <name evidence="4" type="primary">cobD</name>
    <name evidence="4" type="ORF">BUFA31_06400</name>
</gene>
<dbReference type="Gene3D" id="3.40.640.10">
    <property type="entry name" value="Type I PLP-dependent aspartate aminotransferase-like (Major domain)"/>
    <property type="match status" value="1"/>
</dbReference>
<keyword evidence="5" id="KW-1185">Reference proteome</keyword>
<dbReference type="SUPFAM" id="SSF53383">
    <property type="entry name" value="PLP-dependent transferases"/>
    <property type="match status" value="1"/>
</dbReference>
<comment type="caution">
    <text evidence="4">The sequence shown here is derived from an EMBL/GenBank/DDBJ whole genome shotgun (WGS) entry which is preliminary data.</text>
</comment>
<sequence length="353" mass="39081">MLNYVHGGDIQTYIDRHGFAPLDLSANINPFGIPDAVRAAMHRAVDNCTQYPDPFCRAARQAIGAREGVNPDFLYCGNGAADVLDRLAAVLKPRKVLLTAPTFAEYERTLSGAEIRVHNLRETDGFALTERILGEISPDLDAVYLCNPNNPTGRTVKPELLREIVRKCTENGVKPVVDECFNDFLEDAAQHTLKDLLESDPGLIILRAYTKMYAVPGVRFGWCMTADAALIEKLYHAGQPWNVSVIAQACAVAAANEPDWAAETAKRIAEERRFLSDGLAAHGLKVFPGEANFLLFRSNDTGLHKKLAEHGIMIRNCDNYRGLSAGYYRVAVKTREASERLLQIITNYTQCEV</sequence>
<reference evidence="4 5" key="1">
    <citation type="submission" date="2020-06" db="EMBL/GenBank/DDBJ databases">
        <title>Characterization of fructooligosaccharide metabolism and fructooligosaccharide-degrading enzymes in human commensal butyrate producers.</title>
        <authorList>
            <person name="Tanno H."/>
            <person name="Fujii T."/>
            <person name="Hirano K."/>
            <person name="Maeno S."/>
            <person name="Tonozuka T."/>
            <person name="Sakamoto M."/>
            <person name="Ohkuma M."/>
            <person name="Tochio T."/>
            <person name="Endo A."/>
        </authorList>
    </citation>
    <scope>NUCLEOTIDE SEQUENCE [LARGE SCALE GENOMIC DNA]</scope>
    <source>
        <strain evidence="4 5">JCM 31056</strain>
    </source>
</reference>
<evidence type="ECO:0000259" key="3">
    <source>
        <dbReference type="Pfam" id="PF00155"/>
    </source>
</evidence>
<dbReference type="InterPro" id="IPR015424">
    <property type="entry name" value="PyrdxlP-dep_Trfase"/>
</dbReference>
<dbReference type="Gene3D" id="3.90.1150.10">
    <property type="entry name" value="Aspartate Aminotransferase, domain 1"/>
    <property type="match status" value="1"/>
</dbReference>
<evidence type="ECO:0000256" key="2">
    <source>
        <dbReference type="ARBA" id="ARBA00022898"/>
    </source>
</evidence>
<dbReference type="InterPro" id="IPR004839">
    <property type="entry name" value="Aminotransferase_I/II_large"/>
</dbReference>
<dbReference type="PANTHER" id="PTHR42885:SF1">
    <property type="entry name" value="THREONINE-PHOSPHATE DECARBOXYLASE"/>
    <property type="match status" value="1"/>
</dbReference>
<dbReference type="PANTHER" id="PTHR42885">
    <property type="entry name" value="HISTIDINOL-PHOSPHATE AMINOTRANSFERASE-RELATED"/>
    <property type="match status" value="1"/>
</dbReference>
<keyword evidence="2" id="KW-0663">Pyridoxal phosphate</keyword>
<dbReference type="Proteomes" id="UP000620147">
    <property type="component" value="Unassembled WGS sequence"/>
</dbReference>
<proteinExistence type="predicted"/>
<dbReference type="CDD" id="cd00609">
    <property type="entry name" value="AAT_like"/>
    <property type="match status" value="1"/>
</dbReference>
<name>A0ABQ1DXM5_9FIRM</name>
<protein>
    <submittedName>
        <fullName evidence="4">Threonine-phosphate decarboxylase</fullName>
    </submittedName>
</protein>
<evidence type="ECO:0000256" key="1">
    <source>
        <dbReference type="ARBA" id="ARBA00001933"/>
    </source>
</evidence>
<comment type="cofactor">
    <cofactor evidence="1">
        <name>pyridoxal 5'-phosphate</name>
        <dbReference type="ChEBI" id="CHEBI:597326"/>
    </cofactor>
</comment>
<evidence type="ECO:0000313" key="5">
    <source>
        <dbReference type="Proteomes" id="UP000620147"/>
    </source>
</evidence>
<dbReference type="InterPro" id="IPR015422">
    <property type="entry name" value="PyrdxlP-dep_Trfase_small"/>
</dbReference>